<dbReference type="Proteomes" id="UP000299102">
    <property type="component" value="Unassembled WGS sequence"/>
</dbReference>
<keyword evidence="3" id="KW-1185">Reference proteome</keyword>
<name>A0A4C1VWQ5_EUMVA</name>
<dbReference type="AlphaFoldDB" id="A0A4C1VWQ5"/>
<evidence type="ECO:0000313" key="2">
    <source>
        <dbReference type="EMBL" id="GBP42364.1"/>
    </source>
</evidence>
<proteinExistence type="predicted"/>
<dbReference type="EMBL" id="BGZK01000416">
    <property type="protein sequence ID" value="GBP42364.1"/>
    <property type="molecule type" value="Genomic_DNA"/>
</dbReference>
<comment type="caution">
    <text evidence="2">The sequence shown here is derived from an EMBL/GenBank/DDBJ whole genome shotgun (WGS) entry which is preliminary data.</text>
</comment>
<organism evidence="2 3">
    <name type="scientific">Eumeta variegata</name>
    <name type="common">Bagworm moth</name>
    <name type="synonym">Eumeta japonica</name>
    <dbReference type="NCBI Taxonomy" id="151549"/>
    <lineage>
        <taxon>Eukaryota</taxon>
        <taxon>Metazoa</taxon>
        <taxon>Ecdysozoa</taxon>
        <taxon>Arthropoda</taxon>
        <taxon>Hexapoda</taxon>
        <taxon>Insecta</taxon>
        <taxon>Pterygota</taxon>
        <taxon>Neoptera</taxon>
        <taxon>Endopterygota</taxon>
        <taxon>Lepidoptera</taxon>
        <taxon>Glossata</taxon>
        <taxon>Ditrysia</taxon>
        <taxon>Tineoidea</taxon>
        <taxon>Psychidae</taxon>
        <taxon>Oiketicinae</taxon>
        <taxon>Eumeta</taxon>
    </lineage>
</organism>
<accession>A0A4C1VWQ5</accession>
<sequence>MTICNWFAEFKCSRVNLSDKLRNGRLSTAINIKNNDAVRRIIETERNFQRALCITAMGYEKSRINSSHMKLLTNTEMVAYMVSLEGAMKSANRRVLVLGPGGRGGEEGRGRRPWAGGRGGGGRGRRASSSPRPHAPHVLPAAPADDALSIQSAAAPPAPPAARHALLNTGASAPPPRSSGRAPPTGEF</sequence>
<feature type="region of interest" description="Disordered" evidence="1">
    <location>
        <begin position="98"/>
        <end position="188"/>
    </location>
</feature>
<reference evidence="2 3" key="1">
    <citation type="journal article" date="2019" name="Commun. Biol.">
        <title>The bagworm genome reveals a unique fibroin gene that provides high tensile strength.</title>
        <authorList>
            <person name="Kono N."/>
            <person name="Nakamura H."/>
            <person name="Ohtoshi R."/>
            <person name="Tomita M."/>
            <person name="Numata K."/>
            <person name="Arakawa K."/>
        </authorList>
    </citation>
    <scope>NUCLEOTIDE SEQUENCE [LARGE SCALE GENOMIC DNA]</scope>
</reference>
<gene>
    <name evidence="2" type="ORF">EVAR_29623_1</name>
</gene>
<evidence type="ECO:0000256" key="1">
    <source>
        <dbReference type="SAM" id="MobiDB-lite"/>
    </source>
</evidence>
<feature type="compositionally biased region" description="Low complexity" evidence="1">
    <location>
        <begin position="178"/>
        <end position="188"/>
    </location>
</feature>
<evidence type="ECO:0000313" key="3">
    <source>
        <dbReference type="Proteomes" id="UP000299102"/>
    </source>
</evidence>
<feature type="compositionally biased region" description="Low complexity" evidence="1">
    <location>
        <begin position="136"/>
        <end position="148"/>
    </location>
</feature>
<protein>
    <submittedName>
        <fullName evidence="2">Uncharacterized protein</fullName>
    </submittedName>
</protein>